<evidence type="ECO:0000256" key="9">
    <source>
        <dbReference type="SAM" id="MobiDB-lite"/>
    </source>
</evidence>
<comment type="catalytic activity">
    <reaction evidence="8">
        <text>L-seryl-[protein] + ATP = O-phospho-L-seryl-[protein] + ADP + H(+)</text>
        <dbReference type="Rhea" id="RHEA:17989"/>
        <dbReference type="Rhea" id="RHEA-COMP:9863"/>
        <dbReference type="Rhea" id="RHEA-COMP:11604"/>
        <dbReference type="ChEBI" id="CHEBI:15378"/>
        <dbReference type="ChEBI" id="CHEBI:29999"/>
        <dbReference type="ChEBI" id="CHEBI:30616"/>
        <dbReference type="ChEBI" id="CHEBI:83421"/>
        <dbReference type="ChEBI" id="CHEBI:456216"/>
        <dbReference type="EC" id="2.7.11.1"/>
    </reaction>
</comment>
<dbReference type="PANTHER" id="PTHR44899:SF3">
    <property type="entry name" value="SERINE_THREONINE-PROTEIN KINASE NEK1"/>
    <property type="match status" value="1"/>
</dbReference>
<dbReference type="EC" id="2.7.11.1" evidence="1"/>
<dbReference type="InterPro" id="IPR000719">
    <property type="entry name" value="Prot_kinase_dom"/>
</dbReference>
<keyword evidence="6" id="KW-0067">ATP-binding</keyword>
<dbReference type="CDD" id="cd14014">
    <property type="entry name" value="STKc_PknB_like"/>
    <property type="match status" value="1"/>
</dbReference>
<dbReference type="InterPro" id="IPR011009">
    <property type="entry name" value="Kinase-like_dom_sf"/>
</dbReference>
<comment type="catalytic activity">
    <reaction evidence="7">
        <text>L-threonyl-[protein] + ATP = O-phospho-L-threonyl-[protein] + ADP + H(+)</text>
        <dbReference type="Rhea" id="RHEA:46608"/>
        <dbReference type="Rhea" id="RHEA-COMP:11060"/>
        <dbReference type="Rhea" id="RHEA-COMP:11605"/>
        <dbReference type="ChEBI" id="CHEBI:15378"/>
        <dbReference type="ChEBI" id="CHEBI:30013"/>
        <dbReference type="ChEBI" id="CHEBI:30616"/>
        <dbReference type="ChEBI" id="CHEBI:61977"/>
        <dbReference type="ChEBI" id="CHEBI:456216"/>
        <dbReference type="EC" id="2.7.11.1"/>
    </reaction>
</comment>
<dbReference type="PANTHER" id="PTHR44899">
    <property type="entry name" value="CAMK FAMILY PROTEIN KINASE"/>
    <property type="match status" value="1"/>
</dbReference>
<keyword evidence="12" id="KW-1185">Reference proteome</keyword>
<protein>
    <recommendedName>
        <fullName evidence="1">non-specific serine/threonine protein kinase</fullName>
        <ecNumber evidence="1">2.7.11.1</ecNumber>
    </recommendedName>
</protein>
<evidence type="ECO:0000256" key="3">
    <source>
        <dbReference type="ARBA" id="ARBA00022679"/>
    </source>
</evidence>
<keyword evidence="3 11" id="KW-0808">Transferase</keyword>
<evidence type="ECO:0000256" key="2">
    <source>
        <dbReference type="ARBA" id="ARBA00022527"/>
    </source>
</evidence>
<proteinExistence type="predicted"/>
<dbReference type="EMBL" id="JARBJD010000358">
    <property type="protein sequence ID" value="KAK2943184.1"/>
    <property type="molecule type" value="Genomic_DNA"/>
</dbReference>
<evidence type="ECO:0000256" key="5">
    <source>
        <dbReference type="ARBA" id="ARBA00022777"/>
    </source>
</evidence>
<evidence type="ECO:0000313" key="11">
    <source>
        <dbReference type="EMBL" id="KAK2943184.1"/>
    </source>
</evidence>
<dbReference type="Gene3D" id="1.10.510.10">
    <property type="entry name" value="Transferase(Phosphotransferase) domain 1"/>
    <property type="match status" value="1"/>
</dbReference>
<feature type="domain" description="Protein kinase" evidence="10">
    <location>
        <begin position="11"/>
        <end position="266"/>
    </location>
</feature>
<feature type="region of interest" description="Disordered" evidence="9">
    <location>
        <begin position="286"/>
        <end position="316"/>
    </location>
</feature>
<name>A0ABQ9WUK2_9EUKA</name>
<organism evidence="11 12">
    <name type="scientific">Blattamonas nauphoetae</name>
    <dbReference type="NCBI Taxonomy" id="2049346"/>
    <lineage>
        <taxon>Eukaryota</taxon>
        <taxon>Metamonada</taxon>
        <taxon>Preaxostyla</taxon>
        <taxon>Oxymonadida</taxon>
        <taxon>Blattamonas</taxon>
    </lineage>
</organism>
<reference evidence="11 12" key="1">
    <citation type="journal article" date="2022" name="bioRxiv">
        <title>Genomics of Preaxostyla Flagellates Illuminates Evolutionary Transitions and the Path Towards Mitochondrial Loss.</title>
        <authorList>
            <person name="Novak L.V.F."/>
            <person name="Treitli S.C."/>
            <person name="Pyrih J."/>
            <person name="Halakuc P."/>
            <person name="Pipaliya S.V."/>
            <person name="Vacek V."/>
            <person name="Brzon O."/>
            <person name="Soukal P."/>
            <person name="Eme L."/>
            <person name="Dacks J.B."/>
            <person name="Karnkowska A."/>
            <person name="Elias M."/>
            <person name="Hampl V."/>
        </authorList>
    </citation>
    <scope>NUCLEOTIDE SEQUENCE [LARGE SCALE GENOMIC DNA]</scope>
    <source>
        <strain evidence="11">NAU3</strain>
        <tissue evidence="11">Gut</tissue>
    </source>
</reference>
<keyword evidence="2" id="KW-0723">Serine/threonine-protein kinase</keyword>
<keyword evidence="4" id="KW-0547">Nucleotide-binding</keyword>
<dbReference type="PROSITE" id="PS50011">
    <property type="entry name" value="PROTEIN_KINASE_DOM"/>
    <property type="match status" value="1"/>
</dbReference>
<evidence type="ECO:0000259" key="10">
    <source>
        <dbReference type="PROSITE" id="PS50011"/>
    </source>
</evidence>
<comment type="caution">
    <text evidence="11">The sequence shown here is derived from an EMBL/GenBank/DDBJ whole genome shotgun (WGS) entry which is preliminary data.</text>
</comment>
<evidence type="ECO:0000256" key="8">
    <source>
        <dbReference type="ARBA" id="ARBA00048679"/>
    </source>
</evidence>
<evidence type="ECO:0000256" key="1">
    <source>
        <dbReference type="ARBA" id="ARBA00012513"/>
    </source>
</evidence>
<dbReference type="InterPro" id="IPR051131">
    <property type="entry name" value="NEK_Ser/Thr_kinase_NIMA"/>
</dbReference>
<dbReference type="Proteomes" id="UP001281761">
    <property type="component" value="Unassembled WGS sequence"/>
</dbReference>
<evidence type="ECO:0000313" key="12">
    <source>
        <dbReference type="Proteomes" id="UP001281761"/>
    </source>
</evidence>
<sequence>MGDTTSTPSGYDYVRHISEGGFGTVIEVSENLTGEHFAVKMMRCISETDKERIRREVHRLQTFVHPHIVGLKEVGAMENAQAIVMELGGPSLAQLVKSHSERGVLIDRHIVYQVMVDISSALCFMHNHPKERTAHGDVKLENILQFGEYHAKLCDLGAAESEDVSSTRGVMSMQYVSPERLEDPTGRASGSGDVWALGIVLHFLLFGKSPFRSTHAAGLIREIVSFKPKQIGKSCGEKERKLLMRMLDPDCGSRLTSTQLVESSILRRLINTTEAGWKLSEMKSKETEKRVGELTKEKQTLQDQLKKEQKGREESTRERLQLMKTIEDMEAQMRTAQIDGKHLVIQEQDPERVVKRRTGTFAIEWLPAIGFSLSGSVFTRIGGPHPNLVSMSFEKVVFRISFTIGRLTDSARFGIVASSQTDKVKEGSNFTSLLGGAGWDVFDRYRDAVQNYKYHSKGFACAAAKRGQRVVLEADGRDGKRSLKLSQDGETQPVFFSNIPVPFRFAISLIGNDDSDELKSLILLCVVSGCDVTMAAEAERVTCSIVVPVISTDAPSCLIRGSSRVNELSFEDERTSYHVPLITNNIGDVWVAVGVIDPPQTRF</sequence>
<keyword evidence="5 11" id="KW-0418">Kinase</keyword>
<evidence type="ECO:0000256" key="6">
    <source>
        <dbReference type="ARBA" id="ARBA00022840"/>
    </source>
</evidence>
<dbReference type="GO" id="GO:0004674">
    <property type="term" value="F:protein serine/threonine kinase activity"/>
    <property type="evidence" value="ECO:0007669"/>
    <property type="project" value="UniProtKB-EC"/>
</dbReference>
<evidence type="ECO:0000256" key="7">
    <source>
        <dbReference type="ARBA" id="ARBA00047899"/>
    </source>
</evidence>
<accession>A0ABQ9WUK2</accession>
<evidence type="ECO:0000256" key="4">
    <source>
        <dbReference type="ARBA" id="ARBA00022741"/>
    </source>
</evidence>
<dbReference type="SMART" id="SM00220">
    <property type="entry name" value="S_TKc"/>
    <property type="match status" value="1"/>
</dbReference>
<gene>
    <name evidence="11" type="ORF">BLNAU_21912</name>
</gene>
<dbReference type="SUPFAM" id="SSF56112">
    <property type="entry name" value="Protein kinase-like (PK-like)"/>
    <property type="match status" value="1"/>
</dbReference>
<dbReference type="Pfam" id="PF00069">
    <property type="entry name" value="Pkinase"/>
    <property type="match status" value="1"/>
</dbReference>